<dbReference type="Pfam" id="PF00861">
    <property type="entry name" value="Ribosomal_L18p"/>
    <property type="match status" value="1"/>
</dbReference>
<evidence type="ECO:0000256" key="3">
    <source>
        <dbReference type="ARBA" id="ARBA00022884"/>
    </source>
</evidence>
<dbReference type="EMBL" id="CP003345">
    <property type="protein sequence ID" value="AFM04938.1"/>
    <property type="molecule type" value="Genomic_DNA"/>
</dbReference>
<evidence type="ECO:0000256" key="6">
    <source>
        <dbReference type="ARBA" id="ARBA00035197"/>
    </source>
</evidence>
<proteinExistence type="inferred from homology"/>
<dbReference type="Gene3D" id="3.30.420.100">
    <property type="match status" value="1"/>
</dbReference>
<sequence length="118" mass="13269">MATTARKSQRRTRIRRSIRKKLAGTAERPRLSVFRSNKYIYTQLIDDASGHTLVSASLKDIDAEKHINQELSKQVGVKLAERAKEKGIDKAIFDRNGFLYHGNIKAVAEGAREGGLQF</sequence>
<evidence type="ECO:0000256" key="5">
    <source>
        <dbReference type="ARBA" id="ARBA00023274"/>
    </source>
</evidence>
<dbReference type="PATRIC" id="fig|880071.3.peg.2564"/>
<dbReference type="FunFam" id="3.30.420.100:FF:000001">
    <property type="entry name" value="50S ribosomal protein L18"/>
    <property type="match status" value="1"/>
</dbReference>
<dbReference type="GO" id="GO:0022625">
    <property type="term" value="C:cytosolic large ribosomal subunit"/>
    <property type="evidence" value="ECO:0007669"/>
    <property type="project" value="TreeGrafter"/>
</dbReference>
<keyword evidence="3 7" id="KW-0694">RNA-binding</keyword>
<dbReference type="KEGG" id="fli:Fleli_2574"/>
<dbReference type="GO" id="GO:0006412">
    <property type="term" value="P:translation"/>
    <property type="evidence" value="ECO:0007669"/>
    <property type="project" value="UniProtKB-UniRule"/>
</dbReference>
<dbReference type="InterPro" id="IPR057268">
    <property type="entry name" value="Ribosomal_L18"/>
</dbReference>
<comment type="similarity">
    <text evidence="1 7">Belongs to the universal ribosomal protein uL18 family.</text>
</comment>
<protein>
    <recommendedName>
        <fullName evidence="6 7">Large ribosomal subunit protein uL18</fullName>
    </recommendedName>
</protein>
<dbReference type="CDD" id="cd00432">
    <property type="entry name" value="Ribosomal_L18_L5e"/>
    <property type="match status" value="1"/>
</dbReference>
<evidence type="ECO:0000313" key="9">
    <source>
        <dbReference type="EMBL" id="AFM04938.1"/>
    </source>
</evidence>
<dbReference type="GO" id="GO:0003735">
    <property type="term" value="F:structural constituent of ribosome"/>
    <property type="evidence" value="ECO:0007669"/>
    <property type="project" value="InterPro"/>
</dbReference>
<accession>I4ALV3</accession>
<keyword evidence="5 7" id="KW-0687">Ribonucleoprotein</keyword>
<evidence type="ECO:0000256" key="1">
    <source>
        <dbReference type="ARBA" id="ARBA00007116"/>
    </source>
</evidence>
<evidence type="ECO:0000256" key="7">
    <source>
        <dbReference type="HAMAP-Rule" id="MF_01337"/>
    </source>
</evidence>
<dbReference type="PANTHER" id="PTHR12899">
    <property type="entry name" value="39S RIBOSOMAL PROTEIN L18, MITOCHONDRIAL"/>
    <property type="match status" value="1"/>
</dbReference>
<feature type="region of interest" description="Disordered" evidence="8">
    <location>
        <begin position="1"/>
        <end position="23"/>
    </location>
</feature>
<dbReference type="RefSeq" id="WP_014798375.1">
    <property type="nucleotide sequence ID" value="NC_018018.1"/>
</dbReference>
<name>I4ALV3_BERLS</name>
<dbReference type="PANTHER" id="PTHR12899:SF3">
    <property type="entry name" value="LARGE RIBOSOMAL SUBUNIT PROTEIN UL18M"/>
    <property type="match status" value="1"/>
</dbReference>
<dbReference type="HAMAP" id="MF_01337_B">
    <property type="entry name" value="Ribosomal_uL18_B"/>
    <property type="match status" value="1"/>
</dbReference>
<dbReference type="OrthoDB" id="9810939at2"/>
<dbReference type="Proteomes" id="UP000006054">
    <property type="component" value="Chromosome"/>
</dbReference>
<keyword evidence="10" id="KW-1185">Reference proteome</keyword>
<reference evidence="10" key="1">
    <citation type="submission" date="2012-06" db="EMBL/GenBank/DDBJ databases">
        <title>The complete genome of Flexibacter litoralis DSM 6794.</title>
        <authorList>
            <person name="Lucas S."/>
            <person name="Copeland A."/>
            <person name="Lapidus A."/>
            <person name="Glavina del Rio T."/>
            <person name="Dalin E."/>
            <person name="Tice H."/>
            <person name="Bruce D."/>
            <person name="Goodwin L."/>
            <person name="Pitluck S."/>
            <person name="Peters L."/>
            <person name="Ovchinnikova G."/>
            <person name="Lu M."/>
            <person name="Kyrpides N."/>
            <person name="Mavromatis K."/>
            <person name="Ivanova N."/>
            <person name="Brettin T."/>
            <person name="Detter J.C."/>
            <person name="Han C."/>
            <person name="Larimer F."/>
            <person name="Land M."/>
            <person name="Hauser L."/>
            <person name="Markowitz V."/>
            <person name="Cheng J.-F."/>
            <person name="Hugenholtz P."/>
            <person name="Woyke T."/>
            <person name="Wu D."/>
            <person name="Spring S."/>
            <person name="Lang E."/>
            <person name="Kopitz M."/>
            <person name="Brambilla E."/>
            <person name="Klenk H.-P."/>
            <person name="Eisen J.A."/>
        </authorList>
    </citation>
    <scope>NUCLEOTIDE SEQUENCE [LARGE SCALE GENOMIC DNA]</scope>
    <source>
        <strain evidence="10">ATCC 23117 / DSM 6794 / NBRC 15988 / NCIMB 1366 / Sio-4</strain>
    </source>
</reference>
<dbReference type="GO" id="GO:0008097">
    <property type="term" value="F:5S rRNA binding"/>
    <property type="evidence" value="ECO:0007669"/>
    <property type="project" value="TreeGrafter"/>
</dbReference>
<dbReference type="SUPFAM" id="SSF53137">
    <property type="entry name" value="Translational machinery components"/>
    <property type="match status" value="1"/>
</dbReference>
<comment type="function">
    <text evidence="7">This is one of the proteins that bind and probably mediate the attachment of the 5S RNA into the large ribosomal subunit, where it forms part of the central protuberance.</text>
</comment>
<dbReference type="STRING" id="880071.Fleli_2574"/>
<dbReference type="AlphaFoldDB" id="I4ALV3"/>
<dbReference type="eggNOG" id="COG0256">
    <property type="taxonomic scope" value="Bacteria"/>
</dbReference>
<comment type="subunit">
    <text evidence="7">Part of the 50S ribosomal subunit; part of the 5S rRNA/L5/L18/L25 subcomplex. Contacts the 5S and 23S rRNAs.</text>
</comment>
<evidence type="ECO:0000256" key="2">
    <source>
        <dbReference type="ARBA" id="ARBA00022730"/>
    </source>
</evidence>
<organism evidence="9 10">
    <name type="scientific">Bernardetia litoralis (strain ATCC 23117 / DSM 6794 / NBRC 15988 / NCIMB 1366 / Fx l1 / Sio-4)</name>
    <name type="common">Flexibacter litoralis</name>
    <dbReference type="NCBI Taxonomy" id="880071"/>
    <lineage>
        <taxon>Bacteria</taxon>
        <taxon>Pseudomonadati</taxon>
        <taxon>Bacteroidota</taxon>
        <taxon>Cytophagia</taxon>
        <taxon>Cytophagales</taxon>
        <taxon>Bernardetiaceae</taxon>
        <taxon>Bernardetia</taxon>
    </lineage>
</organism>
<feature type="compositionally biased region" description="Basic residues" evidence="8">
    <location>
        <begin position="7"/>
        <end position="22"/>
    </location>
</feature>
<evidence type="ECO:0000313" key="10">
    <source>
        <dbReference type="Proteomes" id="UP000006054"/>
    </source>
</evidence>
<evidence type="ECO:0000256" key="4">
    <source>
        <dbReference type="ARBA" id="ARBA00022980"/>
    </source>
</evidence>
<dbReference type="InterPro" id="IPR005484">
    <property type="entry name" value="Ribosomal_uL18_bac/plant/anim"/>
</dbReference>
<dbReference type="InterPro" id="IPR004389">
    <property type="entry name" value="Ribosomal_uL18_bac-type"/>
</dbReference>
<keyword evidence="4 7" id="KW-0689">Ribosomal protein</keyword>
<dbReference type="NCBIfam" id="TIGR00060">
    <property type="entry name" value="L18_bact"/>
    <property type="match status" value="1"/>
</dbReference>
<gene>
    <name evidence="7" type="primary">rplR</name>
    <name evidence="9" type="ordered locus">Fleli_2574</name>
</gene>
<keyword evidence="2 7" id="KW-0699">rRNA-binding</keyword>
<dbReference type="HOGENOM" id="CLU_098841_0_1_10"/>
<evidence type="ECO:0000256" key="8">
    <source>
        <dbReference type="SAM" id="MobiDB-lite"/>
    </source>
</evidence>